<dbReference type="SMART" id="SM01251">
    <property type="entry name" value="KbaA"/>
    <property type="match status" value="1"/>
</dbReference>
<evidence type="ECO:0000256" key="1">
    <source>
        <dbReference type="SAM" id="Phobius"/>
    </source>
</evidence>
<gene>
    <name evidence="2" type="ORF">EDD69_1163</name>
</gene>
<protein>
    <submittedName>
        <fullName evidence="2">KinB signaling pathway activation protein</fullName>
    </submittedName>
</protein>
<name>A0A4R1QC46_9BACL</name>
<dbReference type="RefSeq" id="WP_132949304.1">
    <property type="nucleotide sequence ID" value="NZ_SLUL01000016.1"/>
</dbReference>
<organism evidence="2 3">
    <name type="scientific">Thermolongibacillus altinsuensis</name>
    <dbReference type="NCBI Taxonomy" id="575256"/>
    <lineage>
        <taxon>Bacteria</taxon>
        <taxon>Bacillati</taxon>
        <taxon>Bacillota</taxon>
        <taxon>Bacilli</taxon>
        <taxon>Bacillales</taxon>
        <taxon>Anoxybacillaceae</taxon>
        <taxon>Thermolongibacillus</taxon>
    </lineage>
</organism>
<dbReference type="PIRSF" id="PIRSF029886">
    <property type="entry name" value="KBAA"/>
    <property type="match status" value="1"/>
</dbReference>
<feature type="transmembrane region" description="Helical" evidence="1">
    <location>
        <begin position="7"/>
        <end position="28"/>
    </location>
</feature>
<keyword evidence="1" id="KW-1133">Transmembrane helix</keyword>
<dbReference type="EMBL" id="SLUL01000016">
    <property type="protein sequence ID" value="TCL46256.1"/>
    <property type="molecule type" value="Genomic_DNA"/>
</dbReference>
<feature type="transmembrane region" description="Helical" evidence="1">
    <location>
        <begin position="85"/>
        <end position="105"/>
    </location>
</feature>
<dbReference type="AlphaFoldDB" id="A0A4R1QC46"/>
<dbReference type="OrthoDB" id="2374256at2"/>
<keyword evidence="3" id="KW-1185">Reference proteome</keyword>
<evidence type="ECO:0000313" key="3">
    <source>
        <dbReference type="Proteomes" id="UP000295658"/>
    </source>
</evidence>
<accession>A0A4R1QC46</accession>
<feature type="transmembrane region" description="Helical" evidence="1">
    <location>
        <begin position="48"/>
        <end position="73"/>
    </location>
</feature>
<dbReference type="Proteomes" id="UP000295658">
    <property type="component" value="Unassembled WGS sequence"/>
</dbReference>
<proteinExistence type="predicted"/>
<keyword evidence="1" id="KW-0472">Membrane</keyword>
<feature type="transmembrane region" description="Helical" evidence="1">
    <location>
        <begin position="117"/>
        <end position="137"/>
    </location>
</feature>
<dbReference type="InterPro" id="IPR024164">
    <property type="entry name" value="KinB-signalling_activ"/>
</dbReference>
<keyword evidence="1" id="KW-0812">Transmembrane</keyword>
<reference evidence="2 3" key="1">
    <citation type="submission" date="2019-03" db="EMBL/GenBank/DDBJ databases">
        <title>Genomic Encyclopedia of Type Strains, Phase IV (KMG-IV): sequencing the most valuable type-strain genomes for metagenomic binning, comparative biology and taxonomic classification.</title>
        <authorList>
            <person name="Goeker M."/>
        </authorList>
    </citation>
    <scope>NUCLEOTIDE SEQUENCE [LARGE SCALE GENOMIC DNA]</scope>
    <source>
        <strain evidence="2 3">DSM 24979</strain>
    </source>
</reference>
<evidence type="ECO:0000313" key="2">
    <source>
        <dbReference type="EMBL" id="TCL46256.1"/>
    </source>
</evidence>
<feature type="transmembrane region" description="Helical" evidence="1">
    <location>
        <begin position="146"/>
        <end position="166"/>
    </location>
</feature>
<comment type="caution">
    <text evidence="2">The sequence shown here is derived from an EMBL/GenBank/DDBJ whole genome shotgun (WGS) entry which is preliminary data.</text>
</comment>
<feature type="transmembrane region" description="Helical" evidence="1">
    <location>
        <begin position="172"/>
        <end position="192"/>
    </location>
</feature>
<dbReference type="GO" id="GO:0045881">
    <property type="term" value="P:positive regulation of sporulation resulting in formation of a cellular spore"/>
    <property type="evidence" value="ECO:0007669"/>
    <property type="project" value="InterPro"/>
</dbReference>
<dbReference type="Pfam" id="PF14089">
    <property type="entry name" value="KbaA"/>
    <property type="match status" value="1"/>
</dbReference>
<sequence length="199" mass="23015">MNSRKWVKLFLSTLVVGGISTGIVGFAIKWNEYKHLFASFDVKEIISVLIWLIGVGFIFSVISQMGFFAYLTIHRFGLGIFRSVSLWNSVQLVLIAFVLFDLVYFRYQLFAEEGESLFSYIGIAVFIFIFGLIVAYIKMKQTNKEAFVPALFFMTVVTIIEWFPVLRINEESWLYLMLFPLLICNAYQLLILHKLIGTK</sequence>